<dbReference type="InterPro" id="IPR050365">
    <property type="entry name" value="TIM50"/>
</dbReference>
<dbReference type="InterPro" id="IPR036412">
    <property type="entry name" value="HAD-like_sf"/>
</dbReference>
<dbReference type="NCBIfam" id="TIGR02251">
    <property type="entry name" value="HIF-SF_euk"/>
    <property type="match status" value="1"/>
</dbReference>
<evidence type="ECO:0000256" key="2">
    <source>
        <dbReference type="ARBA" id="ARBA00022912"/>
    </source>
</evidence>
<comment type="caution">
    <text evidence="7">The sequence shown here is derived from an EMBL/GenBank/DDBJ whole genome shotgun (WGS) entry which is preliminary data.</text>
</comment>
<reference evidence="7 8" key="1">
    <citation type="submission" date="2024-04" db="EMBL/GenBank/DDBJ databases">
        <authorList>
            <consortium name="Genoscope - CEA"/>
            <person name="William W."/>
        </authorList>
    </citation>
    <scope>NUCLEOTIDE SEQUENCE [LARGE SCALE GENOMIC DNA]</scope>
</reference>
<dbReference type="SUPFAM" id="SSF56784">
    <property type="entry name" value="HAD-like"/>
    <property type="match status" value="1"/>
</dbReference>
<evidence type="ECO:0000259" key="6">
    <source>
        <dbReference type="PROSITE" id="PS50969"/>
    </source>
</evidence>
<dbReference type="CDD" id="cd07521">
    <property type="entry name" value="HAD_FCP1-like"/>
    <property type="match status" value="1"/>
</dbReference>
<keyword evidence="8" id="KW-1185">Reference proteome</keyword>
<keyword evidence="2" id="KW-0904">Protein phosphatase</keyword>
<feature type="region of interest" description="Disordered" evidence="5">
    <location>
        <begin position="1"/>
        <end position="121"/>
    </location>
</feature>
<dbReference type="InterPro" id="IPR004274">
    <property type="entry name" value="FCP1_dom"/>
</dbReference>
<dbReference type="Gene3D" id="3.40.50.1000">
    <property type="entry name" value="HAD superfamily/HAD-like"/>
    <property type="match status" value="1"/>
</dbReference>
<dbReference type="GO" id="GO:0005634">
    <property type="term" value="C:nucleus"/>
    <property type="evidence" value="ECO:0007669"/>
    <property type="project" value="UniProtKB-ARBA"/>
</dbReference>
<name>A0AAV2HDZ2_LYMST</name>
<dbReference type="InterPro" id="IPR011948">
    <property type="entry name" value="Dullard_phosphatase"/>
</dbReference>
<feature type="domain" description="FCP1 homology" evidence="6">
    <location>
        <begin position="314"/>
        <end position="473"/>
    </location>
</feature>
<evidence type="ECO:0000256" key="5">
    <source>
        <dbReference type="SAM" id="MobiDB-lite"/>
    </source>
</evidence>
<protein>
    <recommendedName>
        <fullName evidence="6">FCP1 homology domain-containing protein</fullName>
    </recommendedName>
</protein>
<proteinExistence type="inferred from homology"/>
<dbReference type="PANTHER" id="PTHR12210">
    <property type="entry name" value="DULLARD PROTEIN PHOSPHATASE"/>
    <property type="match status" value="1"/>
</dbReference>
<comment type="function">
    <text evidence="3">Probable phosphatase.</text>
</comment>
<evidence type="ECO:0000313" key="7">
    <source>
        <dbReference type="EMBL" id="CAL1532021.1"/>
    </source>
</evidence>
<dbReference type="PROSITE" id="PS50969">
    <property type="entry name" value="FCP1"/>
    <property type="match status" value="1"/>
</dbReference>
<feature type="compositionally biased region" description="Basic residues" evidence="5">
    <location>
        <begin position="99"/>
        <end position="108"/>
    </location>
</feature>
<dbReference type="GO" id="GO:0004721">
    <property type="term" value="F:phosphoprotein phosphatase activity"/>
    <property type="evidence" value="ECO:0007669"/>
    <property type="project" value="UniProtKB-KW"/>
</dbReference>
<dbReference type="SMART" id="SM00577">
    <property type="entry name" value="CPDc"/>
    <property type="match status" value="1"/>
</dbReference>
<organism evidence="7 8">
    <name type="scientific">Lymnaea stagnalis</name>
    <name type="common">Great pond snail</name>
    <name type="synonym">Helix stagnalis</name>
    <dbReference type="NCBI Taxonomy" id="6523"/>
    <lineage>
        <taxon>Eukaryota</taxon>
        <taxon>Metazoa</taxon>
        <taxon>Spiralia</taxon>
        <taxon>Lophotrochozoa</taxon>
        <taxon>Mollusca</taxon>
        <taxon>Gastropoda</taxon>
        <taxon>Heterobranchia</taxon>
        <taxon>Euthyneura</taxon>
        <taxon>Panpulmonata</taxon>
        <taxon>Hygrophila</taxon>
        <taxon>Lymnaeoidea</taxon>
        <taxon>Lymnaeidae</taxon>
        <taxon>Lymnaea</taxon>
    </lineage>
</organism>
<sequence length="496" mass="55664">MQLRIKADDVVPANFEPGTRSDEHLTSPMGRKKRLMNTSKCRDKHPVSKQGLTPGKKLRKDRSANPGVKMVNGVTHCGPQVNGEADLISSSPHPATATARRKGRRPKCKKADQADIPVSSPPRTTVLGTIFSPLYPPFHTHTDPECSSAVTDLEAIARVLDLDDVMIETVIESTMSSKENEDPTMEVSVDSDCKDLMMMEDNNNNSSNNNSTAIPVATSLICSASSPLQMASASTSTDGMHHHNSYHNTGCCTSAGTMNIHVDCSGYTNEEEEGSEEGYEWDTELQDPYTIIRSLPPLTDELRARVPALPLKTRSSPEFSLVLDLDETLVHCSLTELEDAAFSFPVLFQEVSYRVFVRTRPFFREFLEAVSQHFEVILFTASKKVYADKLMNLLDPEKKLIKHRLFREHCVCVNGYYIKDLSILGRDLSKTVIIDNSPQAFGYQLDNGIPIESWFVNRDDKELLKILPFLEELRVRNQDVRPQIRDRYRLHTLLPP</sequence>
<dbReference type="Proteomes" id="UP001497497">
    <property type="component" value="Unassembled WGS sequence"/>
</dbReference>
<dbReference type="InterPro" id="IPR023214">
    <property type="entry name" value="HAD_sf"/>
</dbReference>
<gene>
    <name evidence="7" type="ORF">GSLYS_00006100001</name>
</gene>
<accession>A0AAV2HDZ2</accession>
<evidence type="ECO:0000256" key="4">
    <source>
        <dbReference type="ARBA" id="ARBA00038355"/>
    </source>
</evidence>
<evidence type="ECO:0000256" key="3">
    <source>
        <dbReference type="ARBA" id="ARBA00037324"/>
    </source>
</evidence>
<dbReference type="EMBL" id="CAXITT010000103">
    <property type="protein sequence ID" value="CAL1532021.1"/>
    <property type="molecule type" value="Genomic_DNA"/>
</dbReference>
<dbReference type="Pfam" id="PF03031">
    <property type="entry name" value="NIF"/>
    <property type="match status" value="1"/>
</dbReference>
<keyword evidence="1" id="KW-0378">Hydrolase</keyword>
<comment type="similarity">
    <text evidence="4">Belongs to the CTDSPL2 family.</text>
</comment>
<evidence type="ECO:0000313" key="8">
    <source>
        <dbReference type="Proteomes" id="UP001497497"/>
    </source>
</evidence>
<evidence type="ECO:0000256" key="1">
    <source>
        <dbReference type="ARBA" id="ARBA00022801"/>
    </source>
</evidence>
<dbReference type="FunFam" id="3.40.50.1000:FF:000015">
    <property type="entry name" value="CTD small phosphatase-like protein 2"/>
    <property type="match status" value="1"/>
</dbReference>
<dbReference type="AlphaFoldDB" id="A0AAV2HDZ2"/>